<keyword evidence="2" id="KW-1185">Reference proteome</keyword>
<dbReference type="InterPro" id="IPR021451">
    <property type="entry name" value="DUF3102"/>
</dbReference>
<evidence type="ECO:0000313" key="1">
    <source>
        <dbReference type="EMBL" id="MBD7939550.1"/>
    </source>
</evidence>
<protein>
    <submittedName>
        <fullName evidence="1">DUF3102 domain-containing protein</fullName>
    </submittedName>
</protein>
<name>A0ABR8QVK6_9BACI</name>
<sequence>MEENEIKGGGATSALSRDINVLTAEIKLLLQRIEDDAVAVGLRFKKVRDEELADNKYGNWGKWCSEEFSMDRSTANKIIKVFETFGNGATSPRLGKGKLFELIALPSGVDPLDFVEQPHAVPSTGETKTVDEMTVRELREVKKAKLRAEILSRIKTSRL</sequence>
<dbReference type="Proteomes" id="UP000657931">
    <property type="component" value="Unassembled WGS sequence"/>
</dbReference>
<dbReference type="Pfam" id="PF11300">
    <property type="entry name" value="DUF3102"/>
    <property type="match status" value="1"/>
</dbReference>
<dbReference type="EMBL" id="JACSQT010000019">
    <property type="protein sequence ID" value="MBD7939550.1"/>
    <property type="molecule type" value="Genomic_DNA"/>
</dbReference>
<accession>A0ABR8QVK6</accession>
<gene>
    <name evidence="1" type="ORF">H9655_21130</name>
</gene>
<dbReference type="RefSeq" id="WP_191817212.1">
    <property type="nucleotide sequence ID" value="NZ_JACSQT010000019.1"/>
</dbReference>
<evidence type="ECO:0000313" key="2">
    <source>
        <dbReference type="Proteomes" id="UP000657931"/>
    </source>
</evidence>
<reference evidence="1 2" key="1">
    <citation type="submission" date="2020-08" db="EMBL/GenBank/DDBJ databases">
        <title>A Genomic Blueprint of the Chicken Gut Microbiome.</title>
        <authorList>
            <person name="Gilroy R."/>
            <person name="Ravi A."/>
            <person name="Getino M."/>
            <person name="Pursley I."/>
            <person name="Horton D.L."/>
            <person name="Alikhan N.-F."/>
            <person name="Baker D."/>
            <person name="Gharbi K."/>
            <person name="Hall N."/>
            <person name="Watson M."/>
            <person name="Adriaenssens E.M."/>
            <person name="Foster-Nyarko E."/>
            <person name="Jarju S."/>
            <person name="Secka A."/>
            <person name="Antonio M."/>
            <person name="Oren A."/>
            <person name="Chaudhuri R."/>
            <person name="La Ragione R.M."/>
            <person name="Hildebrand F."/>
            <person name="Pallen M.J."/>
        </authorList>
    </citation>
    <scope>NUCLEOTIDE SEQUENCE [LARGE SCALE GENOMIC DNA]</scope>
    <source>
        <strain evidence="1 2">Sa5YUA1</strain>
    </source>
</reference>
<proteinExistence type="predicted"/>
<organism evidence="1 2">
    <name type="scientific">Cytobacillus stercorigallinarum</name>
    <dbReference type="NCBI Taxonomy" id="2762240"/>
    <lineage>
        <taxon>Bacteria</taxon>
        <taxon>Bacillati</taxon>
        <taxon>Bacillota</taxon>
        <taxon>Bacilli</taxon>
        <taxon>Bacillales</taxon>
        <taxon>Bacillaceae</taxon>
        <taxon>Cytobacillus</taxon>
    </lineage>
</organism>
<comment type="caution">
    <text evidence="1">The sequence shown here is derived from an EMBL/GenBank/DDBJ whole genome shotgun (WGS) entry which is preliminary data.</text>
</comment>